<proteinExistence type="predicted"/>
<organism evidence="3 4">
    <name type="scientific">Portunus trituberculatus</name>
    <name type="common">Swimming crab</name>
    <name type="synonym">Neptunus trituberculatus</name>
    <dbReference type="NCBI Taxonomy" id="210409"/>
    <lineage>
        <taxon>Eukaryota</taxon>
        <taxon>Metazoa</taxon>
        <taxon>Ecdysozoa</taxon>
        <taxon>Arthropoda</taxon>
        <taxon>Crustacea</taxon>
        <taxon>Multicrustacea</taxon>
        <taxon>Malacostraca</taxon>
        <taxon>Eumalacostraca</taxon>
        <taxon>Eucarida</taxon>
        <taxon>Decapoda</taxon>
        <taxon>Pleocyemata</taxon>
        <taxon>Brachyura</taxon>
        <taxon>Eubrachyura</taxon>
        <taxon>Portunoidea</taxon>
        <taxon>Portunidae</taxon>
        <taxon>Portuninae</taxon>
        <taxon>Portunus</taxon>
    </lineage>
</organism>
<dbReference type="Proteomes" id="UP000324222">
    <property type="component" value="Unassembled WGS sequence"/>
</dbReference>
<reference evidence="3 4" key="1">
    <citation type="submission" date="2019-05" db="EMBL/GenBank/DDBJ databases">
        <title>Another draft genome of Portunus trituberculatus and its Hox gene families provides insights of decapod evolution.</title>
        <authorList>
            <person name="Jeong J.-H."/>
            <person name="Song I."/>
            <person name="Kim S."/>
            <person name="Choi T."/>
            <person name="Kim D."/>
            <person name="Ryu S."/>
            <person name="Kim W."/>
        </authorList>
    </citation>
    <scope>NUCLEOTIDE SEQUENCE [LARGE SCALE GENOMIC DNA]</scope>
    <source>
        <tissue evidence="3">Muscle</tissue>
    </source>
</reference>
<evidence type="ECO:0000256" key="1">
    <source>
        <dbReference type="SAM" id="MobiDB-lite"/>
    </source>
</evidence>
<name>A0A5B7JYE1_PORTR</name>
<dbReference type="EMBL" id="VSRR010117820">
    <property type="protein sequence ID" value="MPC99316.1"/>
    <property type="molecule type" value="Genomic_DNA"/>
</dbReference>
<comment type="caution">
    <text evidence="3">The sequence shown here is derived from an EMBL/GenBank/DDBJ whole genome shotgun (WGS) entry which is preliminary data.</text>
</comment>
<accession>A0A5B7JYE1</accession>
<dbReference type="AlphaFoldDB" id="A0A5B7JYE1"/>
<keyword evidence="2" id="KW-0812">Transmembrane</keyword>
<feature type="region of interest" description="Disordered" evidence="1">
    <location>
        <begin position="1"/>
        <end position="52"/>
    </location>
</feature>
<feature type="transmembrane region" description="Helical" evidence="2">
    <location>
        <begin position="59"/>
        <end position="79"/>
    </location>
</feature>
<keyword evidence="2" id="KW-0472">Membrane</keyword>
<feature type="compositionally biased region" description="Polar residues" evidence="1">
    <location>
        <begin position="23"/>
        <end position="39"/>
    </location>
</feature>
<evidence type="ECO:0000313" key="3">
    <source>
        <dbReference type="EMBL" id="MPC99316.1"/>
    </source>
</evidence>
<evidence type="ECO:0000256" key="2">
    <source>
        <dbReference type="SAM" id="Phobius"/>
    </source>
</evidence>
<sequence>MRRATQLMFGRASCSRPPPPQVSPSLTVPSTPTFGTQQVREGDGNAGESAVTSPPRLPFMFVMLCELAWLMCLVFRWLARRVVD</sequence>
<keyword evidence="4" id="KW-1185">Reference proteome</keyword>
<keyword evidence="2" id="KW-1133">Transmembrane helix</keyword>
<protein>
    <submittedName>
        <fullName evidence="3">Uncharacterized protein</fullName>
    </submittedName>
</protein>
<gene>
    <name evidence="3" type="ORF">E2C01_094722</name>
</gene>
<evidence type="ECO:0000313" key="4">
    <source>
        <dbReference type="Proteomes" id="UP000324222"/>
    </source>
</evidence>